<organism evidence="2 3">
    <name type="scientific">Vitrella brassicaformis (strain CCMP3155)</name>
    <dbReference type="NCBI Taxonomy" id="1169540"/>
    <lineage>
        <taxon>Eukaryota</taxon>
        <taxon>Sar</taxon>
        <taxon>Alveolata</taxon>
        <taxon>Colpodellida</taxon>
        <taxon>Vitrellaceae</taxon>
        <taxon>Vitrella</taxon>
    </lineage>
</organism>
<dbReference type="EMBL" id="CDMY01000378">
    <property type="protein sequence ID" value="CEM07802.1"/>
    <property type="molecule type" value="Genomic_DNA"/>
</dbReference>
<evidence type="ECO:0000313" key="3">
    <source>
        <dbReference type="Proteomes" id="UP000041254"/>
    </source>
</evidence>
<sequence length="130" mass="14361">MRRYASITATTCAAIAGREHARHVASGGAQSARYSATTVTSPSAPAAVLRNAAFAIRRVACDSVRIEHRPGHQPCQEVFCNDCAPRGRRCQECHDILREVHEAWGIPFYSDDNDSDSEGEYRFSFEEVSD</sequence>
<dbReference type="InParanoid" id="A0A0G4F602"/>
<evidence type="ECO:0000313" key="2">
    <source>
        <dbReference type="EMBL" id="CEM07802.1"/>
    </source>
</evidence>
<feature type="region of interest" description="Disordered" evidence="1">
    <location>
        <begin position="110"/>
        <end position="130"/>
    </location>
</feature>
<dbReference type="Proteomes" id="UP000041254">
    <property type="component" value="Unassembled WGS sequence"/>
</dbReference>
<proteinExistence type="predicted"/>
<accession>A0A0G4F602</accession>
<evidence type="ECO:0000256" key="1">
    <source>
        <dbReference type="SAM" id="MobiDB-lite"/>
    </source>
</evidence>
<reference evidence="2 3" key="1">
    <citation type="submission" date="2014-11" db="EMBL/GenBank/DDBJ databases">
        <authorList>
            <person name="Zhu J."/>
            <person name="Qi W."/>
            <person name="Song R."/>
        </authorList>
    </citation>
    <scope>NUCLEOTIDE SEQUENCE [LARGE SCALE GENOMIC DNA]</scope>
</reference>
<protein>
    <submittedName>
        <fullName evidence="2">Uncharacterized protein</fullName>
    </submittedName>
</protein>
<keyword evidence="3" id="KW-1185">Reference proteome</keyword>
<feature type="compositionally biased region" description="Basic and acidic residues" evidence="1">
    <location>
        <begin position="119"/>
        <end position="130"/>
    </location>
</feature>
<dbReference type="AlphaFoldDB" id="A0A0G4F602"/>
<dbReference type="VEuPathDB" id="CryptoDB:Vbra_21208"/>
<name>A0A0G4F602_VITBC</name>
<gene>
    <name evidence="2" type="ORF">Vbra_21208</name>
</gene>